<sequence>MELLIWPIVFFLLIFGGFILNVITSIWCYRDSIRSGNSKEYSLLILVATLFFPVIGFIVYLFIRK</sequence>
<dbReference type="EMBL" id="JAWJBA010000002">
    <property type="protein sequence ID" value="MDV2684442.1"/>
    <property type="molecule type" value="Genomic_DNA"/>
</dbReference>
<keyword evidence="9" id="KW-1185">Reference proteome</keyword>
<proteinExistence type="predicted"/>
<evidence type="ECO:0000256" key="2">
    <source>
        <dbReference type="ARBA" id="ARBA00022475"/>
    </source>
</evidence>
<evidence type="ECO:0000256" key="5">
    <source>
        <dbReference type="ARBA" id="ARBA00023136"/>
    </source>
</evidence>
<evidence type="ECO:0000256" key="4">
    <source>
        <dbReference type="ARBA" id="ARBA00022989"/>
    </source>
</evidence>
<keyword evidence="5 6" id="KW-0472">Membrane</keyword>
<comment type="caution">
    <text evidence="8">The sequence shown here is derived from an EMBL/GenBank/DDBJ whole genome shotgun (WGS) entry which is preliminary data.</text>
</comment>
<feature type="domain" description="Cardiolipin synthase N-terminal" evidence="7">
    <location>
        <begin position="19"/>
        <end position="64"/>
    </location>
</feature>
<reference evidence="8 9" key="1">
    <citation type="submission" date="2023-10" db="EMBL/GenBank/DDBJ databases">
        <title>Screening of Alkalihalobacillus lindianensis BZ-TG-R113 and Its Alleviation of Salt Stress on Rapeseed Growth.</title>
        <authorList>
            <person name="Zhao B."/>
            <person name="Guo T."/>
        </authorList>
    </citation>
    <scope>NUCLEOTIDE SEQUENCE [LARGE SCALE GENOMIC DNA]</scope>
    <source>
        <strain evidence="8 9">BZ-TG-R113</strain>
    </source>
</reference>
<evidence type="ECO:0000256" key="1">
    <source>
        <dbReference type="ARBA" id="ARBA00004651"/>
    </source>
</evidence>
<keyword evidence="3 6" id="KW-0812">Transmembrane</keyword>
<comment type="subcellular location">
    <subcellularLocation>
        <location evidence="1">Cell membrane</location>
        <topology evidence="1">Multi-pass membrane protein</topology>
    </subcellularLocation>
</comment>
<evidence type="ECO:0000256" key="6">
    <source>
        <dbReference type="SAM" id="Phobius"/>
    </source>
</evidence>
<name>A0ABU3X970_9BACI</name>
<feature type="transmembrane region" description="Helical" evidence="6">
    <location>
        <begin position="41"/>
        <end position="63"/>
    </location>
</feature>
<keyword evidence="4 6" id="KW-1133">Transmembrane helix</keyword>
<gene>
    <name evidence="8" type="ORF">RYX56_08670</name>
</gene>
<keyword evidence="2" id="KW-1003">Cell membrane</keyword>
<organism evidence="8 9">
    <name type="scientific">Alkalihalophilus lindianensis</name>
    <dbReference type="NCBI Taxonomy" id="1630542"/>
    <lineage>
        <taxon>Bacteria</taxon>
        <taxon>Bacillati</taxon>
        <taxon>Bacillota</taxon>
        <taxon>Bacilli</taxon>
        <taxon>Bacillales</taxon>
        <taxon>Bacillaceae</taxon>
        <taxon>Alkalihalophilus</taxon>
    </lineage>
</organism>
<accession>A0ABU3X970</accession>
<dbReference type="InterPro" id="IPR027379">
    <property type="entry name" value="CLS_N"/>
</dbReference>
<evidence type="ECO:0000256" key="3">
    <source>
        <dbReference type="ARBA" id="ARBA00022692"/>
    </source>
</evidence>
<dbReference type="RefSeq" id="WP_317121672.1">
    <property type="nucleotide sequence ID" value="NZ_JAWJBA010000002.1"/>
</dbReference>
<dbReference type="Pfam" id="PF13396">
    <property type="entry name" value="PLDc_N"/>
    <property type="match status" value="1"/>
</dbReference>
<dbReference type="Proteomes" id="UP001287282">
    <property type="component" value="Unassembled WGS sequence"/>
</dbReference>
<evidence type="ECO:0000313" key="9">
    <source>
        <dbReference type="Proteomes" id="UP001287282"/>
    </source>
</evidence>
<protein>
    <submittedName>
        <fullName evidence="8">PLDc N-terminal domain-containing protein</fullName>
    </submittedName>
</protein>
<feature type="transmembrane region" description="Helical" evidence="6">
    <location>
        <begin position="6"/>
        <end position="29"/>
    </location>
</feature>
<evidence type="ECO:0000259" key="7">
    <source>
        <dbReference type="Pfam" id="PF13396"/>
    </source>
</evidence>
<evidence type="ECO:0000313" key="8">
    <source>
        <dbReference type="EMBL" id="MDV2684442.1"/>
    </source>
</evidence>